<dbReference type="GO" id="GO:0003887">
    <property type="term" value="F:DNA-directed DNA polymerase activity"/>
    <property type="evidence" value="ECO:0007669"/>
    <property type="project" value="UniProtKB-UniRule"/>
</dbReference>
<dbReference type="GO" id="GO:0000287">
    <property type="term" value="F:magnesium ion binding"/>
    <property type="evidence" value="ECO:0007669"/>
    <property type="project" value="UniProtKB-UniRule"/>
</dbReference>
<evidence type="ECO:0000313" key="7">
    <source>
        <dbReference type="Proteomes" id="UP000055590"/>
    </source>
</evidence>
<keyword evidence="4" id="KW-0808">Transferase</keyword>
<evidence type="ECO:0000256" key="1">
    <source>
        <dbReference type="ARBA" id="ARBA00010945"/>
    </source>
</evidence>
<evidence type="ECO:0000256" key="2">
    <source>
        <dbReference type="ARBA" id="ARBA00022457"/>
    </source>
</evidence>
<dbReference type="PANTHER" id="PTHR11076:SF33">
    <property type="entry name" value="DNA POLYMERASE KAPPA"/>
    <property type="match status" value="1"/>
</dbReference>
<dbReference type="GO" id="GO:0042276">
    <property type="term" value="P:error-prone translesion synthesis"/>
    <property type="evidence" value="ECO:0007669"/>
    <property type="project" value="TreeGrafter"/>
</dbReference>
<keyword evidence="4" id="KW-0234">DNA repair</keyword>
<dbReference type="CDD" id="cd03586">
    <property type="entry name" value="PolY_Pol_IV_kappa"/>
    <property type="match status" value="1"/>
</dbReference>
<keyword evidence="7" id="KW-1185">Reference proteome</keyword>
<evidence type="ECO:0000259" key="5">
    <source>
        <dbReference type="PROSITE" id="PS50173"/>
    </source>
</evidence>
<dbReference type="SUPFAM" id="SSF100879">
    <property type="entry name" value="Lesion bypass DNA polymerase (Y-family), little finger domain"/>
    <property type="match status" value="1"/>
</dbReference>
<dbReference type="InterPro" id="IPR022880">
    <property type="entry name" value="DNApol_IV"/>
</dbReference>
<dbReference type="InterPro" id="IPR001126">
    <property type="entry name" value="UmuC"/>
</dbReference>
<dbReference type="GO" id="GO:0003684">
    <property type="term" value="F:damaged DNA binding"/>
    <property type="evidence" value="ECO:0007669"/>
    <property type="project" value="InterPro"/>
</dbReference>
<dbReference type="InterPro" id="IPR036775">
    <property type="entry name" value="DNA_pol_Y-fam_lit_finger_sf"/>
</dbReference>
<comment type="catalytic activity">
    <reaction evidence="4">
        <text>DNA(n) + a 2'-deoxyribonucleoside 5'-triphosphate = DNA(n+1) + diphosphate</text>
        <dbReference type="Rhea" id="RHEA:22508"/>
        <dbReference type="Rhea" id="RHEA-COMP:17339"/>
        <dbReference type="Rhea" id="RHEA-COMP:17340"/>
        <dbReference type="ChEBI" id="CHEBI:33019"/>
        <dbReference type="ChEBI" id="CHEBI:61560"/>
        <dbReference type="ChEBI" id="CHEBI:173112"/>
        <dbReference type="EC" id="2.7.7.7"/>
    </reaction>
</comment>
<keyword evidence="3 4" id="KW-0239">DNA-directed DNA polymerase</keyword>
<keyword evidence="2 4" id="KW-0515">Mutator protein</keyword>
<dbReference type="STRING" id="1391653.AKJ08_3264"/>
<dbReference type="GO" id="GO:0005829">
    <property type="term" value="C:cytosol"/>
    <property type="evidence" value="ECO:0007669"/>
    <property type="project" value="TreeGrafter"/>
</dbReference>
<dbReference type="SUPFAM" id="SSF56672">
    <property type="entry name" value="DNA/RNA polymerases"/>
    <property type="match status" value="1"/>
</dbReference>
<feature type="binding site" evidence="4">
    <location>
        <position position="111"/>
    </location>
    <ligand>
        <name>Mg(2+)</name>
        <dbReference type="ChEBI" id="CHEBI:18420"/>
    </ligand>
</feature>
<dbReference type="Proteomes" id="UP000055590">
    <property type="component" value="Chromosome"/>
</dbReference>
<keyword evidence="4" id="KW-0238">DNA-binding</keyword>
<comment type="cofactor">
    <cofactor evidence="4">
        <name>Mg(2+)</name>
        <dbReference type="ChEBI" id="CHEBI:18420"/>
    </cofactor>
    <text evidence="4">Binds 2 magnesium ions per subunit.</text>
</comment>
<keyword evidence="4" id="KW-0963">Cytoplasm</keyword>
<comment type="similarity">
    <text evidence="1 4">Belongs to the DNA polymerase type-Y family.</text>
</comment>
<dbReference type="InterPro" id="IPR017961">
    <property type="entry name" value="DNA_pol_Y-fam_little_finger"/>
</dbReference>
<accession>A0A0K1PH92</accession>
<dbReference type="PROSITE" id="PS50173">
    <property type="entry name" value="UMUC"/>
    <property type="match status" value="1"/>
</dbReference>
<keyword evidence="4" id="KW-0460">Magnesium</keyword>
<gene>
    <name evidence="4" type="primary">dinB</name>
    <name evidence="6" type="ORF">AKJ08_3264</name>
</gene>
<comment type="function">
    <text evidence="4">Poorly processive, error-prone DNA polymerase involved in untargeted mutagenesis. Copies undamaged DNA at stalled replication forks, which arise in vivo from mismatched or misaligned primer ends. These misaligned primers can be extended by PolIV. Exhibits no 3'-5' exonuclease (proofreading) activity. May be involved in translesional synthesis, in conjunction with the beta clamp from PolIII.</text>
</comment>
<dbReference type="HAMAP" id="MF_01113">
    <property type="entry name" value="DNApol_IV"/>
    <property type="match status" value="1"/>
</dbReference>
<evidence type="ECO:0000256" key="4">
    <source>
        <dbReference type="HAMAP-Rule" id="MF_01113"/>
    </source>
</evidence>
<dbReference type="EMBL" id="CP012332">
    <property type="protein sequence ID" value="AKU92877.1"/>
    <property type="molecule type" value="Genomic_DNA"/>
</dbReference>
<dbReference type="InterPro" id="IPR024728">
    <property type="entry name" value="PolY_HhH_motif"/>
</dbReference>
<dbReference type="Pfam" id="PF11799">
    <property type="entry name" value="IMS_C"/>
    <property type="match status" value="1"/>
</dbReference>
<dbReference type="Gene3D" id="3.40.1170.60">
    <property type="match status" value="1"/>
</dbReference>
<comment type="subcellular location">
    <subcellularLocation>
        <location evidence="4">Cytoplasm</location>
    </subcellularLocation>
</comment>
<dbReference type="PANTHER" id="PTHR11076">
    <property type="entry name" value="DNA REPAIR POLYMERASE UMUC / TRANSFERASE FAMILY MEMBER"/>
    <property type="match status" value="1"/>
</dbReference>
<dbReference type="InterPro" id="IPR043128">
    <property type="entry name" value="Rev_trsase/Diguanyl_cyclase"/>
</dbReference>
<organism evidence="6 7">
    <name type="scientific">Vulgatibacter incomptus</name>
    <dbReference type="NCBI Taxonomy" id="1391653"/>
    <lineage>
        <taxon>Bacteria</taxon>
        <taxon>Pseudomonadati</taxon>
        <taxon>Myxococcota</taxon>
        <taxon>Myxococcia</taxon>
        <taxon>Myxococcales</taxon>
        <taxon>Cystobacterineae</taxon>
        <taxon>Vulgatibacteraceae</taxon>
        <taxon>Vulgatibacter</taxon>
    </lineage>
</organism>
<dbReference type="InterPro" id="IPR050116">
    <property type="entry name" value="DNA_polymerase-Y"/>
</dbReference>
<comment type="subunit">
    <text evidence="4">Monomer.</text>
</comment>
<dbReference type="GO" id="GO:0006261">
    <property type="term" value="P:DNA-templated DNA replication"/>
    <property type="evidence" value="ECO:0007669"/>
    <property type="project" value="UniProtKB-UniRule"/>
</dbReference>
<keyword evidence="4" id="KW-0479">Metal-binding</keyword>
<dbReference type="Pfam" id="PF00817">
    <property type="entry name" value="IMS"/>
    <property type="match status" value="1"/>
</dbReference>
<dbReference type="NCBIfam" id="NF002677">
    <property type="entry name" value="PRK02406.1"/>
    <property type="match status" value="1"/>
</dbReference>
<dbReference type="EC" id="2.7.7.7" evidence="4"/>
<dbReference type="Gene3D" id="3.30.1490.100">
    <property type="entry name" value="DNA polymerase, Y-family, little finger domain"/>
    <property type="match status" value="1"/>
</dbReference>
<feature type="binding site" evidence="4">
    <location>
        <position position="17"/>
    </location>
    <ligand>
        <name>Mg(2+)</name>
        <dbReference type="ChEBI" id="CHEBI:18420"/>
    </ligand>
</feature>
<sequence>MAGDPGSGWRRIIVHADMDAFFAAVELLDRPDLRGRPLIVGHPGARSVVTTASYEARRFGVGSAMSMAVAMRRCPEAVVLPPRFQRYKEISSRVMEVFSSFTPLVEPLSLDEAFMDMSGTAHGSPEELGRKVKERVFEATGLKVSVGISATKFVAKVGSDHRKPDGLTIVPPDEARAFLEPLPLRRLWGVGPKTEARLLDLGLRTIGDVARASPTLLASSLGQQGPHLIHLARAEDPREVIPHREAQSVGSEETLEKDVIGAEAIRPYLRRAADKVAERLRRHGVVARGVRVKLKTADFRIHARQTRLSRPTDGSAPLYDAAVGLLGSFDLGEAMRLVGVTAFDLAEPTAPVQGELFGPDLSRRRLDGAMDAVRARFGAGAIRRASELE</sequence>
<dbReference type="PATRIC" id="fig|1391653.3.peg.3411"/>
<dbReference type="GO" id="GO:0006281">
    <property type="term" value="P:DNA repair"/>
    <property type="evidence" value="ECO:0007669"/>
    <property type="project" value="UniProtKB-UniRule"/>
</dbReference>
<protein>
    <recommendedName>
        <fullName evidence="4">DNA polymerase IV</fullName>
        <shortName evidence="4">Pol IV</shortName>
        <ecNumber evidence="4">2.7.7.7</ecNumber>
    </recommendedName>
</protein>
<keyword evidence="4" id="KW-0235">DNA replication</keyword>
<feature type="site" description="Substrate discrimination" evidence="4">
    <location>
        <position position="22"/>
    </location>
</feature>
<dbReference type="KEGG" id="vin:AKJ08_3264"/>
<dbReference type="Pfam" id="PF11798">
    <property type="entry name" value="IMS_HHH"/>
    <property type="match status" value="1"/>
</dbReference>
<dbReference type="GO" id="GO:0009432">
    <property type="term" value="P:SOS response"/>
    <property type="evidence" value="ECO:0007669"/>
    <property type="project" value="TreeGrafter"/>
</dbReference>
<dbReference type="Gene3D" id="3.30.70.270">
    <property type="match status" value="1"/>
</dbReference>
<dbReference type="Gene3D" id="1.10.150.20">
    <property type="entry name" value="5' to 3' exonuclease, C-terminal subdomain"/>
    <property type="match status" value="1"/>
</dbReference>
<evidence type="ECO:0000256" key="3">
    <source>
        <dbReference type="ARBA" id="ARBA00022932"/>
    </source>
</evidence>
<feature type="domain" description="UmuC" evidence="5">
    <location>
        <begin position="13"/>
        <end position="191"/>
    </location>
</feature>
<dbReference type="InterPro" id="IPR043502">
    <property type="entry name" value="DNA/RNA_pol_sf"/>
</dbReference>
<name>A0A0K1PH92_9BACT</name>
<feature type="active site" evidence="4">
    <location>
        <position position="112"/>
    </location>
</feature>
<reference evidence="6 7" key="1">
    <citation type="submission" date="2015-08" db="EMBL/GenBank/DDBJ databases">
        <authorList>
            <person name="Babu N.S."/>
            <person name="Beckwith C.J."/>
            <person name="Beseler K.G."/>
            <person name="Brison A."/>
            <person name="Carone J.V."/>
            <person name="Caskin T.P."/>
            <person name="Diamond M."/>
            <person name="Durham M.E."/>
            <person name="Foxe J.M."/>
            <person name="Go M."/>
            <person name="Henderson B.A."/>
            <person name="Jones I.B."/>
            <person name="McGettigan J.A."/>
            <person name="Micheletti S.J."/>
            <person name="Nasrallah M.E."/>
            <person name="Ortiz D."/>
            <person name="Piller C.R."/>
            <person name="Privatt S.R."/>
            <person name="Schneider S.L."/>
            <person name="Sharp S."/>
            <person name="Smith T.C."/>
            <person name="Stanton J.D."/>
            <person name="Ullery H.E."/>
            <person name="Wilson R.J."/>
            <person name="Serrano M.G."/>
            <person name="Buck G."/>
            <person name="Lee V."/>
            <person name="Wang Y."/>
            <person name="Carvalho R."/>
            <person name="Voegtly L."/>
            <person name="Shi R."/>
            <person name="Duckworth R."/>
            <person name="Johnson A."/>
            <person name="Loviza R."/>
            <person name="Walstead R."/>
            <person name="Shah Z."/>
            <person name="Kiflezghi M."/>
            <person name="Wade K."/>
            <person name="Ball S.L."/>
            <person name="Bradley K.W."/>
            <person name="Asai D.J."/>
            <person name="Bowman C.A."/>
            <person name="Russell D.A."/>
            <person name="Pope W.H."/>
            <person name="Jacobs-Sera D."/>
            <person name="Hendrix R.W."/>
            <person name="Hatfull G.F."/>
        </authorList>
    </citation>
    <scope>NUCLEOTIDE SEQUENCE [LARGE SCALE GENOMIC DNA]</scope>
    <source>
        <strain evidence="6 7">DSM 27710</strain>
    </source>
</reference>
<keyword evidence="4" id="KW-0227">DNA damage</keyword>
<keyword evidence="4" id="KW-0548">Nucleotidyltransferase</keyword>
<dbReference type="NCBIfam" id="NF002882">
    <property type="entry name" value="PRK03348.1"/>
    <property type="match status" value="1"/>
</dbReference>
<evidence type="ECO:0000313" key="6">
    <source>
        <dbReference type="EMBL" id="AKU92877.1"/>
    </source>
</evidence>
<proteinExistence type="inferred from homology"/>
<dbReference type="AlphaFoldDB" id="A0A0K1PH92"/>